<organism evidence="2 3">
    <name type="scientific">Desulfurobacterium atlanticum</name>
    <dbReference type="NCBI Taxonomy" id="240169"/>
    <lineage>
        <taxon>Bacteria</taxon>
        <taxon>Pseudomonadati</taxon>
        <taxon>Aquificota</taxon>
        <taxon>Aquificia</taxon>
        <taxon>Desulfurobacteriales</taxon>
        <taxon>Desulfurobacteriaceae</taxon>
        <taxon>Desulfurobacterium</taxon>
    </lineage>
</organism>
<dbReference type="AlphaFoldDB" id="A0A238Y7G0"/>
<sequence length="84" mass="9656">MWEKLLIVIVITLIINIPFGWLRHKTEKFSKKWFLYIHLPIPFIVLCRILMGISIKFAPALIATAVAGQFTGSSIRRKMEGETV</sequence>
<dbReference type="PANTHER" id="PTHR31033">
    <property type="entry name" value="PROTEIN, PUTATIVE-RELATED"/>
    <property type="match status" value="1"/>
</dbReference>
<dbReference type="OrthoDB" id="5397176at2"/>
<keyword evidence="1" id="KW-1133">Transmembrane helix</keyword>
<feature type="transmembrane region" description="Helical" evidence="1">
    <location>
        <begin position="6"/>
        <end position="22"/>
    </location>
</feature>
<evidence type="ECO:0000313" key="3">
    <source>
        <dbReference type="Proteomes" id="UP000198405"/>
    </source>
</evidence>
<reference evidence="3" key="1">
    <citation type="submission" date="2017-06" db="EMBL/GenBank/DDBJ databases">
        <authorList>
            <person name="Varghese N."/>
            <person name="Submissions S."/>
        </authorList>
    </citation>
    <scope>NUCLEOTIDE SEQUENCE [LARGE SCALE GENOMIC DNA]</scope>
    <source>
        <strain evidence="3">DSM 15668</strain>
    </source>
</reference>
<keyword evidence="1" id="KW-0812">Transmembrane</keyword>
<dbReference type="PANTHER" id="PTHR31033:SF18">
    <property type="entry name" value="OS06G0115800 PROTEIN"/>
    <property type="match status" value="1"/>
</dbReference>
<evidence type="ECO:0000313" key="2">
    <source>
        <dbReference type="EMBL" id="SNR66279.1"/>
    </source>
</evidence>
<dbReference type="EMBL" id="FZOB01000002">
    <property type="protein sequence ID" value="SNR66279.1"/>
    <property type="molecule type" value="Genomic_DNA"/>
</dbReference>
<protein>
    <submittedName>
        <fullName evidence="2">Uncharacterized protein</fullName>
    </submittedName>
</protein>
<feature type="transmembrane region" description="Helical" evidence="1">
    <location>
        <begin position="34"/>
        <end position="51"/>
    </location>
</feature>
<accession>A0A238Y7G0</accession>
<evidence type="ECO:0000256" key="1">
    <source>
        <dbReference type="SAM" id="Phobius"/>
    </source>
</evidence>
<keyword evidence="1" id="KW-0472">Membrane</keyword>
<dbReference type="RefSeq" id="WP_089322476.1">
    <property type="nucleotide sequence ID" value="NZ_FZOB01000002.1"/>
</dbReference>
<proteinExistence type="predicted"/>
<keyword evidence="3" id="KW-1185">Reference proteome</keyword>
<gene>
    <name evidence="2" type="ORF">SAMN06265340_102125</name>
</gene>
<name>A0A238Y7G0_9BACT</name>
<dbReference type="Proteomes" id="UP000198405">
    <property type="component" value="Unassembled WGS sequence"/>
</dbReference>